<dbReference type="InterPro" id="IPR013766">
    <property type="entry name" value="Thioredoxin_domain"/>
</dbReference>
<gene>
    <name evidence="3" type="ORF">B0T16DRAFT_326745</name>
</gene>
<proteinExistence type="predicted"/>
<dbReference type="InterPro" id="IPR017937">
    <property type="entry name" value="Thioredoxin_CS"/>
</dbReference>
<dbReference type="PROSITE" id="PS51352">
    <property type="entry name" value="THIOREDOXIN_2"/>
    <property type="match status" value="1"/>
</dbReference>
<dbReference type="Proteomes" id="UP001174936">
    <property type="component" value="Unassembled WGS sequence"/>
</dbReference>
<keyword evidence="4" id="KW-1185">Reference proteome</keyword>
<organism evidence="3 4">
    <name type="scientific">Cercophora newfieldiana</name>
    <dbReference type="NCBI Taxonomy" id="92897"/>
    <lineage>
        <taxon>Eukaryota</taxon>
        <taxon>Fungi</taxon>
        <taxon>Dikarya</taxon>
        <taxon>Ascomycota</taxon>
        <taxon>Pezizomycotina</taxon>
        <taxon>Sordariomycetes</taxon>
        <taxon>Sordariomycetidae</taxon>
        <taxon>Sordariales</taxon>
        <taxon>Lasiosphaeriaceae</taxon>
        <taxon>Cercophora</taxon>
    </lineage>
</organism>
<evidence type="ECO:0000256" key="1">
    <source>
        <dbReference type="SAM" id="SignalP"/>
    </source>
</evidence>
<dbReference type="Gene3D" id="3.40.30.10">
    <property type="entry name" value="Glutaredoxin"/>
    <property type="match status" value="1"/>
</dbReference>
<feature type="non-terminal residue" evidence="3">
    <location>
        <position position="1"/>
    </location>
</feature>
<dbReference type="InterPro" id="IPR036249">
    <property type="entry name" value="Thioredoxin-like_sf"/>
</dbReference>
<protein>
    <submittedName>
        <fullName evidence="3">Thioredoxin</fullName>
    </submittedName>
</protein>
<sequence>NKLVLLDFFAVWCGPCKAIALFVADLSSKDKYKDAYFGKIEIDVLSSLSDGLDVQAMPTILLFRDGMGIVKVVEPTPTALPKLPDEGLRGKKIEVESAR</sequence>
<dbReference type="Pfam" id="PF00085">
    <property type="entry name" value="Thioredoxin"/>
    <property type="match status" value="1"/>
</dbReference>
<feature type="chain" id="PRO_5041284166" evidence="1">
    <location>
        <begin position="19"/>
        <end position="99"/>
    </location>
</feature>
<dbReference type="SUPFAM" id="SSF52833">
    <property type="entry name" value="Thioredoxin-like"/>
    <property type="match status" value="1"/>
</dbReference>
<dbReference type="AlphaFoldDB" id="A0AA39YCS2"/>
<feature type="domain" description="Thioredoxin" evidence="2">
    <location>
        <begin position="1"/>
        <end position="93"/>
    </location>
</feature>
<dbReference type="PRINTS" id="PR00421">
    <property type="entry name" value="THIOREDOXIN"/>
</dbReference>
<evidence type="ECO:0000259" key="2">
    <source>
        <dbReference type="PROSITE" id="PS51352"/>
    </source>
</evidence>
<feature type="signal peptide" evidence="1">
    <location>
        <begin position="1"/>
        <end position="18"/>
    </location>
</feature>
<dbReference type="PANTHER" id="PTHR10438">
    <property type="entry name" value="THIOREDOXIN"/>
    <property type="match status" value="1"/>
</dbReference>
<accession>A0AA39YCS2</accession>
<keyword evidence="1" id="KW-0732">Signal</keyword>
<evidence type="ECO:0000313" key="4">
    <source>
        <dbReference type="Proteomes" id="UP001174936"/>
    </source>
</evidence>
<evidence type="ECO:0000313" key="3">
    <source>
        <dbReference type="EMBL" id="KAK0649136.1"/>
    </source>
</evidence>
<reference evidence="3" key="1">
    <citation type="submission" date="2023-06" db="EMBL/GenBank/DDBJ databases">
        <title>Genome-scale phylogeny and comparative genomics of the fungal order Sordariales.</title>
        <authorList>
            <consortium name="Lawrence Berkeley National Laboratory"/>
            <person name="Hensen N."/>
            <person name="Bonometti L."/>
            <person name="Westerberg I."/>
            <person name="Brannstrom I.O."/>
            <person name="Guillou S."/>
            <person name="Cros-Aarteil S."/>
            <person name="Calhoun S."/>
            <person name="Haridas S."/>
            <person name="Kuo A."/>
            <person name="Mondo S."/>
            <person name="Pangilinan J."/>
            <person name="Riley R."/>
            <person name="Labutti K."/>
            <person name="Andreopoulos B."/>
            <person name="Lipzen A."/>
            <person name="Chen C."/>
            <person name="Yanf M."/>
            <person name="Daum C."/>
            <person name="Ng V."/>
            <person name="Clum A."/>
            <person name="Steindorff A."/>
            <person name="Ohm R."/>
            <person name="Martin F."/>
            <person name="Silar P."/>
            <person name="Natvig D."/>
            <person name="Lalanne C."/>
            <person name="Gautier V."/>
            <person name="Ament-Velasquez S.L."/>
            <person name="Kruys A."/>
            <person name="Hutchinson M.I."/>
            <person name="Powell A.J."/>
            <person name="Barry K."/>
            <person name="Miller A.N."/>
            <person name="Grigoriev I.V."/>
            <person name="Debuchy R."/>
            <person name="Gladieux P."/>
            <person name="Thoren M.H."/>
            <person name="Johannesson H."/>
        </authorList>
    </citation>
    <scope>NUCLEOTIDE SEQUENCE</scope>
    <source>
        <strain evidence="3">SMH2532-1</strain>
    </source>
</reference>
<name>A0AA39YCS2_9PEZI</name>
<dbReference type="InterPro" id="IPR050620">
    <property type="entry name" value="Thioredoxin_H-type-like"/>
</dbReference>
<dbReference type="EMBL" id="JAULSV010000003">
    <property type="protein sequence ID" value="KAK0649136.1"/>
    <property type="molecule type" value="Genomic_DNA"/>
</dbReference>
<comment type="caution">
    <text evidence="3">The sequence shown here is derived from an EMBL/GenBank/DDBJ whole genome shotgun (WGS) entry which is preliminary data.</text>
</comment>
<dbReference type="CDD" id="cd02947">
    <property type="entry name" value="TRX_family"/>
    <property type="match status" value="1"/>
</dbReference>
<dbReference type="PANTHER" id="PTHR10438:SF468">
    <property type="entry name" value="THIOREDOXIN-1-RELATED"/>
    <property type="match status" value="1"/>
</dbReference>
<dbReference type="PROSITE" id="PS00194">
    <property type="entry name" value="THIOREDOXIN_1"/>
    <property type="match status" value="1"/>
</dbReference>